<protein>
    <recommendedName>
        <fullName evidence="5">Stress-induced-phosphoprotein 1</fullName>
    </recommendedName>
</protein>
<dbReference type="InterPro" id="IPR013105">
    <property type="entry name" value="TPR_2"/>
</dbReference>
<feature type="domain" description="STI1" evidence="9">
    <location>
        <begin position="154"/>
        <end position="193"/>
    </location>
</feature>
<feature type="repeat" description="TPR" evidence="7">
    <location>
        <begin position="250"/>
        <end position="283"/>
    </location>
</feature>
<dbReference type="GO" id="GO:0051879">
    <property type="term" value="F:Hsp90 protein binding"/>
    <property type="evidence" value="ECO:0007669"/>
    <property type="project" value="TreeGrafter"/>
</dbReference>
<evidence type="ECO:0000256" key="6">
    <source>
        <dbReference type="ARBA" id="ARBA00045590"/>
    </source>
</evidence>
<dbReference type="Pfam" id="PF17830">
    <property type="entry name" value="STI1-HOP_DP"/>
    <property type="match status" value="2"/>
</dbReference>
<proteinExistence type="predicted"/>
<dbReference type="OMA" id="MYSAREN"/>
<feature type="repeat" description="TPR" evidence="7">
    <location>
        <begin position="72"/>
        <end position="105"/>
    </location>
</feature>
<dbReference type="PROSITE" id="PS50005">
    <property type="entry name" value="TPR"/>
    <property type="match status" value="6"/>
</dbReference>
<evidence type="ECO:0000313" key="11">
    <source>
        <dbReference type="Proteomes" id="UP000494040"/>
    </source>
</evidence>
<reference evidence="10" key="1">
    <citation type="submission" date="2022-01" db="UniProtKB">
        <authorList>
            <consortium name="EnsemblMetazoa"/>
        </authorList>
    </citation>
    <scope>IDENTIFICATION</scope>
</reference>
<evidence type="ECO:0000256" key="4">
    <source>
        <dbReference type="ARBA" id="ARBA00024190"/>
    </source>
</evidence>
<dbReference type="Gene3D" id="1.10.260.100">
    <property type="match status" value="2"/>
</dbReference>
<dbReference type="InterPro" id="IPR019734">
    <property type="entry name" value="TPR_rpt"/>
</dbReference>
<dbReference type="GO" id="GO:0120293">
    <property type="term" value="C:dynein axonemal particle"/>
    <property type="evidence" value="ECO:0007669"/>
    <property type="project" value="UniProtKB-SubCell"/>
</dbReference>
<evidence type="ECO:0000313" key="10">
    <source>
        <dbReference type="EnsemblMetazoa" id="XP_024081105.1"/>
    </source>
</evidence>
<dbReference type="GeneID" id="106667116"/>
<sequence>MDNAVTLKEKGNAALQSGQFEEAIDFYTEAIKLDDKNHVLYSNRSAAYAKAGMYAKALDDAEETVKLKPDWGKGYSRKGSALAFLGRSKEAIDAYKEGIKRDPNNKQLQEGLEEVMNSAVPPESNYFILTLENWKNDKFLIAGGVPPMNNPFSSADIYTKLRADPRTRDFLNDPSYLKLLEQVRKNPQDFSLLLSDKRLVTTMSVLLGIDLNMGNEPMDVNPPQQSPPKPEPPKPEPNPDDDLSPEQKAAKVEKELGNEAYKKKEFEKALEHYNKAREIIPTDITFYNNIAAVYFEQKEYDKCIKECEKGIEIGRENRADFKLIAKAFTRIGNAYKKMENWAKAKTHYEKAMSEHRTPEVKALLSDAEKKLKEAEKRAYIDPVKAEEAKEQGNQLFKDGNYAEAIKFYTEAIKRNPDDSRYYSNRAACYTKLAAFDLGLKDCESCLTLDPKFIKGWIRKGKILQGMGQHSKAISAYQKALDIDPVNSEALQGYKQCSIALCSNPEEVRKSAMLDPEIQQILGDPAMRLILEQMQNDPQAVKDHLKNPDIAAKMQKLLESGLIAIH</sequence>
<evidence type="ECO:0000256" key="3">
    <source>
        <dbReference type="ARBA" id="ARBA00022803"/>
    </source>
</evidence>
<keyword evidence="11" id="KW-1185">Reference proteome</keyword>
<evidence type="ECO:0000256" key="8">
    <source>
        <dbReference type="SAM" id="MobiDB-lite"/>
    </source>
</evidence>
<feature type="domain" description="STI1" evidence="9">
    <location>
        <begin position="514"/>
        <end position="553"/>
    </location>
</feature>
<comment type="function">
    <text evidence="6">Acts as a co-chaperone for HSP90AA1. Mediates the association of the molecular chaperones HSPA8/HSC70 and HSP90.</text>
</comment>
<dbReference type="SMART" id="SM00727">
    <property type="entry name" value="STI1"/>
    <property type="match status" value="2"/>
</dbReference>
<feature type="repeat" description="TPR" evidence="7">
    <location>
        <begin position="325"/>
        <end position="358"/>
    </location>
</feature>
<dbReference type="SMART" id="SM00028">
    <property type="entry name" value="TPR"/>
    <property type="match status" value="9"/>
</dbReference>
<dbReference type="OrthoDB" id="2423701at2759"/>
<feature type="repeat" description="TPR" evidence="7">
    <location>
        <begin position="385"/>
        <end position="418"/>
    </location>
</feature>
<dbReference type="Gene3D" id="1.25.40.10">
    <property type="entry name" value="Tetratricopeptide repeat domain"/>
    <property type="match status" value="3"/>
</dbReference>
<dbReference type="FunFam" id="1.10.260.100:FF:000004">
    <property type="entry name" value="Putative stress-induced-phosphoprotein 1"/>
    <property type="match status" value="1"/>
</dbReference>
<feature type="repeat" description="TPR" evidence="7">
    <location>
        <begin position="453"/>
        <end position="486"/>
    </location>
</feature>
<keyword evidence="2" id="KW-0677">Repeat</keyword>
<dbReference type="RefSeq" id="XP_024081105.1">
    <property type="nucleotide sequence ID" value="XM_024225337.1"/>
</dbReference>
<evidence type="ECO:0000256" key="1">
    <source>
        <dbReference type="ARBA" id="ARBA00022490"/>
    </source>
</evidence>
<dbReference type="Proteomes" id="UP000494040">
    <property type="component" value="Unassembled WGS sequence"/>
</dbReference>
<dbReference type="AlphaFoldDB" id="A0A8I6SS56"/>
<dbReference type="InterPro" id="IPR041243">
    <property type="entry name" value="STI1/HOP_DP"/>
</dbReference>
<organism evidence="10 11">
    <name type="scientific">Cimex lectularius</name>
    <name type="common">Bed bug</name>
    <name type="synonym">Acanthia lectularia</name>
    <dbReference type="NCBI Taxonomy" id="79782"/>
    <lineage>
        <taxon>Eukaryota</taxon>
        <taxon>Metazoa</taxon>
        <taxon>Ecdysozoa</taxon>
        <taxon>Arthropoda</taxon>
        <taxon>Hexapoda</taxon>
        <taxon>Insecta</taxon>
        <taxon>Pterygota</taxon>
        <taxon>Neoptera</taxon>
        <taxon>Paraneoptera</taxon>
        <taxon>Hemiptera</taxon>
        <taxon>Heteroptera</taxon>
        <taxon>Panheteroptera</taxon>
        <taxon>Cimicomorpha</taxon>
        <taxon>Cimicidae</taxon>
        <taxon>Cimex</taxon>
    </lineage>
</organism>
<evidence type="ECO:0000256" key="2">
    <source>
        <dbReference type="ARBA" id="ARBA00022737"/>
    </source>
</evidence>
<evidence type="ECO:0000256" key="7">
    <source>
        <dbReference type="PROSITE-ProRule" id="PRU00339"/>
    </source>
</evidence>
<evidence type="ECO:0000259" key="9">
    <source>
        <dbReference type="SMART" id="SM00727"/>
    </source>
</evidence>
<dbReference type="Pfam" id="PF13181">
    <property type="entry name" value="TPR_8"/>
    <property type="match status" value="1"/>
</dbReference>
<dbReference type="InterPro" id="IPR011990">
    <property type="entry name" value="TPR-like_helical_dom_sf"/>
</dbReference>
<dbReference type="Pfam" id="PF00515">
    <property type="entry name" value="TPR_1"/>
    <property type="match status" value="3"/>
</dbReference>
<keyword evidence="3 7" id="KW-0802">TPR repeat</keyword>
<dbReference type="PANTHER" id="PTHR22904">
    <property type="entry name" value="TPR REPEAT CONTAINING PROTEIN"/>
    <property type="match status" value="1"/>
</dbReference>
<dbReference type="FunFam" id="1.25.40.10:FF:000027">
    <property type="entry name" value="stress-induced-phosphoprotein 1 isoform X1"/>
    <property type="match status" value="1"/>
</dbReference>
<dbReference type="CTD" id="10963"/>
<dbReference type="InterPro" id="IPR006636">
    <property type="entry name" value="STI1_HS-bd"/>
</dbReference>
<accession>A0A8I6SS56</accession>
<dbReference type="FunFam" id="1.10.260.100:FF:000002">
    <property type="entry name" value="Stress-induced-phosphoprotein 1 (Hsp70/Hsp90-organizing)"/>
    <property type="match status" value="1"/>
</dbReference>
<dbReference type="Pfam" id="PF07719">
    <property type="entry name" value="TPR_2"/>
    <property type="match status" value="1"/>
</dbReference>
<dbReference type="EnsemblMetazoa" id="XM_024225337.1">
    <property type="protein sequence ID" value="XP_024081105.1"/>
    <property type="gene ID" value="LOC106667116"/>
</dbReference>
<name>A0A8I6SS56_CIMLE</name>
<keyword evidence="1" id="KW-0963">Cytoplasm</keyword>
<evidence type="ECO:0000256" key="5">
    <source>
        <dbReference type="ARBA" id="ARBA00026193"/>
    </source>
</evidence>
<comment type="subcellular location">
    <subcellularLocation>
        <location evidence="4">Dynein axonemal particle</location>
    </subcellularLocation>
</comment>
<dbReference type="PANTHER" id="PTHR22904:SF523">
    <property type="entry name" value="STRESS-INDUCED-PHOSPHOPROTEIN 1"/>
    <property type="match status" value="1"/>
</dbReference>
<feature type="region of interest" description="Disordered" evidence="8">
    <location>
        <begin position="214"/>
        <end position="247"/>
    </location>
</feature>
<dbReference type="SUPFAM" id="SSF48452">
    <property type="entry name" value="TPR-like"/>
    <property type="match status" value="3"/>
</dbReference>
<dbReference type="Pfam" id="PF13424">
    <property type="entry name" value="TPR_12"/>
    <property type="match status" value="1"/>
</dbReference>
<dbReference type="FunFam" id="1.25.40.10:FF:000010">
    <property type="entry name" value="Stress-induced phosphoprotein 1"/>
    <property type="match status" value="1"/>
</dbReference>
<feature type="repeat" description="TPR" evidence="7">
    <location>
        <begin position="4"/>
        <end position="37"/>
    </location>
</feature>
<dbReference type="FunFam" id="1.25.40.10:FF:000020">
    <property type="entry name" value="Stress-induced phosphoprotein 1"/>
    <property type="match status" value="1"/>
</dbReference>